<gene>
    <name evidence="6" type="ORF">AB2B41_22385</name>
</gene>
<dbReference type="InterPro" id="IPR009057">
    <property type="entry name" value="Homeodomain-like_sf"/>
</dbReference>
<evidence type="ECO:0000256" key="1">
    <source>
        <dbReference type="ARBA" id="ARBA00023015"/>
    </source>
</evidence>
<dbReference type="InterPro" id="IPR001647">
    <property type="entry name" value="HTH_TetR"/>
</dbReference>
<dbReference type="SUPFAM" id="SSF46689">
    <property type="entry name" value="Homeodomain-like"/>
    <property type="match status" value="1"/>
</dbReference>
<dbReference type="Gene3D" id="1.10.357.10">
    <property type="entry name" value="Tetracycline Repressor, domain 2"/>
    <property type="match status" value="1"/>
</dbReference>
<protein>
    <submittedName>
        <fullName evidence="6">TetR/AcrR family transcriptional regulator</fullName>
    </submittedName>
</protein>
<dbReference type="SUPFAM" id="SSF48498">
    <property type="entry name" value="Tetracyclin repressor-like, C-terminal domain"/>
    <property type="match status" value="1"/>
</dbReference>
<dbReference type="RefSeq" id="WP_367880047.1">
    <property type="nucleotide sequence ID" value="NZ_JBFNXX010000048.1"/>
</dbReference>
<keyword evidence="1" id="KW-0805">Transcription regulation</keyword>
<name>A0ABV3RTL1_9RHOB</name>
<dbReference type="Proteomes" id="UP001556098">
    <property type="component" value="Unassembled WGS sequence"/>
</dbReference>
<dbReference type="PROSITE" id="PS50977">
    <property type="entry name" value="HTH_TETR_2"/>
    <property type="match status" value="1"/>
</dbReference>
<dbReference type="EMBL" id="JBFNXX010000048">
    <property type="protein sequence ID" value="MEW9922357.1"/>
    <property type="molecule type" value="Genomic_DNA"/>
</dbReference>
<evidence type="ECO:0000313" key="6">
    <source>
        <dbReference type="EMBL" id="MEW9922357.1"/>
    </source>
</evidence>
<dbReference type="InterPro" id="IPR036271">
    <property type="entry name" value="Tet_transcr_reg_TetR-rel_C_sf"/>
</dbReference>
<feature type="domain" description="HTH tetR-type" evidence="5">
    <location>
        <begin position="13"/>
        <end position="73"/>
    </location>
</feature>
<dbReference type="InterPro" id="IPR050109">
    <property type="entry name" value="HTH-type_TetR-like_transc_reg"/>
</dbReference>
<accession>A0ABV3RTL1</accession>
<evidence type="ECO:0000256" key="4">
    <source>
        <dbReference type="PROSITE-ProRule" id="PRU00335"/>
    </source>
</evidence>
<dbReference type="PANTHER" id="PTHR30055:SF234">
    <property type="entry name" value="HTH-TYPE TRANSCRIPTIONAL REGULATOR BETI"/>
    <property type="match status" value="1"/>
</dbReference>
<evidence type="ECO:0000256" key="3">
    <source>
        <dbReference type="ARBA" id="ARBA00023163"/>
    </source>
</evidence>
<keyword evidence="7" id="KW-1185">Reference proteome</keyword>
<evidence type="ECO:0000256" key="2">
    <source>
        <dbReference type="ARBA" id="ARBA00023125"/>
    </source>
</evidence>
<dbReference type="PANTHER" id="PTHR30055">
    <property type="entry name" value="HTH-TYPE TRANSCRIPTIONAL REGULATOR RUTR"/>
    <property type="match status" value="1"/>
</dbReference>
<proteinExistence type="predicted"/>
<dbReference type="Pfam" id="PF13305">
    <property type="entry name" value="TetR_C_33"/>
    <property type="match status" value="1"/>
</dbReference>
<evidence type="ECO:0000259" key="5">
    <source>
        <dbReference type="PROSITE" id="PS50977"/>
    </source>
</evidence>
<dbReference type="InterPro" id="IPR025996">
    <property type="entry name" value="MT1864/Rv1816-like_C"/>
</dbReference>
<evidence type="ECO:0000313" key="7">
    <source>
        <dbReference type="Proteomes" id="UP001556098"/>
    </source>
</evidence>
<feature type="DNA-binding region" description="H-T-H motif" evidence="4">
    <location>
        <begin position="36"/>
        <end position="55"/>
    </location>
</feature>
<keyword evidence="2 4" id="KW-0238">DNA-binding</keyword>
<reference evidence="6 7" key="1">
    <citation type="submission" date="2024-07" db="EMBL/GenBank/DDBJ databases">
        <title>Marimonas sp.nov., isolated from tidal-flat sediment.</title>
        <authorList>
            <person name="Jayan J.N."/>
            <person name="Lee S.S."/>
        </authorList>
    </citation>
    <scope>NUCLEOTIDE SEQUENCE [LARGE SCALE GENOMIC DNA]</scope>
    <source>
        <strain evidence="6 7">MJW-29</strain>
    </source>
</reference>
<comment type="caution">
    <text evidence="6">The sequence shown here is derived from an EMBL/GenBank/DDBJ whole genome shotgun (WGS) entry which is preliminary data.</text>
</comment>
<keyword evidence="3" id="KW-0804">Transcription</keyword>
<sequence>MTTPKTRRERNLAEIRERALPLAERIVLDEGMAALNARRLARDLGVSVGSLYNAFGDLPAVVRAVIDRSSQMLADRLHDAVAAAKPEPRARVMALGVAYLEFAIAEPRRWWLLFEYRNTVSPDRKVEEFQIGLLDMLIEAGGGDPRSESSKQFFLLLWASVHGLVSLACRPTIVAIDPEMARTFVGELVNSGFDRYPTD</sequence>
<organism evidence="6 7">
    <name type="scientific">Sulfitobacter sediminis</name>
    <dbReference type="NCBI Taxonomy" id="3234186"/>
    <lineage>
        <taxon>Bacteria</taxon>
        <taxon>Pseudomonadati</taxon>
        <taxon>Pseudomonadota</taxon>
        <taxon>Alphaproteobacteria</taxon>
        <taxon>Rhodobacterales</taxon>
        <taxon>Roseobacteraceae</taxon>
        <taxon>Sulfitobacter</taxon>
    </lineage>
</organism>